<dbReference type="SUPFAM" id="SSF55298">
    <property type="entry name" value="YjgF-like"/>
    <property type="match status" value="1"/>
</dbReference>
<comment type="caution">
    <text evidence="1">The sequence shown here is derived from an EMBL/GenBank/DDBJ whole genome shotgun (WGS) entry which is preliminary data.</text>
</comment>
<accession>A0A228HPC9</accession>
<dbReference type="OrthoDB" id="6899345at2"/>
<reference evidence="1 2" key="2">
    <citation type="submission" date="2017-08" db="EMBL/GenBank/DDBJ databases">
        <title>WGS of novel Burkholderia cepaca complex species.</title>
        <authorList>
            <person name="Lipuma J."/>
            <person name="Spilker T."/>
        </authorList>
    </citation>
    <scope>NUCLEOTIDE SEQUENCE [LARGE SCALE GENOMIC DNA]</scope>
    <source>
        <strain evidence="1 2">AU17325</strain>
    </source>
</reference>
<dbReference type="PANTHER" id="PTHR47328:SF1">
    <property type="entry name" value="RUTC FAMILY PROTEIN YOAB"/>
    <property type="match status" value="1"/>
</dbReference>
<dbReference type="PANTHER" id="PTHR47328">
    <property type="match status" value="1"/>
</dbReference>
<dbReference type="Pfam" id="PF01042">
    <property type="entry name" value="Ribonuc_L-PSP"/>
    <property type="match status" value="1"/>
</dbReference>
<dbReference type="Gene3D" id="3.30.1330.40">
    <property type="entry name" value="RutC-like"/>
    <property type="match status" value="1"/>
</dbReference>
<organism evidence="1 2">
    <name type="scientific">Burkholderia aenigmatica</name>
    <dbReference type="NCBI Taxonomy" id="2015348"/>
    <lineage>
        <taxon>Bacteria</taxon>
        <taxon>Pseudomonadati</taxon>
        <taxon>Pseudomonadota</taxon>
        <taxon>Betaproteobacteria</taxon>
        <taxon>Burkholderiales</taxon>
        <taxon>Burkholderiaceae</taxon>
        <taxon>Burkholderia</taxon>
        <taxon>Burkholderia cepacia complex</taxon>
    </lineage>
</organism>
<gene>
    <name evidence="1" type="ORF">CFB84_40955</name>
</gene>
<dbReference type="InterPro" id="IPR035959">
    <property type="entry name" value="RutC-like_sf"/>
</dbReference>
<proteinExistence type="predicted"/>
<evidence type="ECO:0000313" key="1">
    <source>
        <dbReference type="EMBL" id="OXI32046.1"/>
    </source>
</evidence>
<name>A0A228HPC9_9BURK</name>
<protein>
    <submittedName>
        <fullName evidence="1">RidA/YER057c/UK114 family protein</fullName>
    </submittedName>
</protein>
<dbReference type="InterPro" id="IPR006175">
    <property type="entry name" value="YjgF/YER057c/UK114"/>
</dbReference>
<reference evidence="2" key="1">
    <citation type="submission" date="2017-06" db="EMBL/GenBank/DDBJ databases">
        <authorList>
            <person name="LiPuma J."/>
            <person name="Spilker T."/>
        </authorList>
    </citation>
    <scope>NUCLEOTIDE SEQUENCE [LARGE SCALE GENOMIC DNA]</scope>
    <source>
        <strain evidence="2">AU17325</strain>
    </source>
</reference>
<dbReference type="InterPro" id="IPR035709">
    <property type="entry name" value="YoaB-like"/>
</dbReference>
<dbReference type="RefSeq" id="WP_043185315.1">
    <property type="nucleotide sequence ID" value="NZ_NKFA01000040.1"/>
</dbReference>
<dbReference type="CDD" id="cd06150">
    <property type="entry name" value="YjgF_YER057c_UK114_like_2"/>
    <property type="match status" value="1"/>
</dbReference>
<dbReference type="EMBL" id="NKFA01000040">
    <property type="protein sequence ID" value="OXI32046.1"/>
    <property type="molecule type" value="Genomic_DNA"/>
</dbReference>
<dbReference type="AlphaFoldDB" id="A0A228HPC9"/>
<sequence>MGEIRRFAVGPRASGIVVSGDRIETSGIVAAPGVAVDIEAQTRSVLEQLEGLLHEAGTGKRNVTRVQIWLADMKDFDAMNRVYDAWVGSADQPARACVGAPLAHADYLIEIQATGTL</sequence>
<evidence type="ECO:0000313" key="2">
    <source>
        <dbReference type="Proteomes" id="UP000214600"/>
    </source>
</evidence>
<dbReference type="Proteomes" id="UP000214600">
    <property type="component" value="Unassembled WGS sequence"/>
</dbReference>